<evidence type="ECO:0000259" key="9">
    <source>
        <dbReference type="PROSITE" id="PS50929"/>
    </source>
</evidence>
<dbReference type="SUPFAM" id="SSF52540">
    <property type="entry name" value="P-loop containing nucleoside triphosphate hydrolases"/>
    <property type="match status" value="1"/>
</dbReference>
<dbReference type="InterPro" id="IPR003439">
    <property type="entry name" value="ABC_transporter-like_ATP-bd"/>
</dbReference>
<dbReference type="PANTHER" id="PTHR43394">
    <property type="entry name" value="ATP-DEPENDENT PERMEASE MDL1, MITOCHONDRIAL"/>
    <property type="match status" value="1"/>
</dbReference>
<evidence type="ECO:0000256" key="4">
    <source>
        <dbReference type="ARBA" id="ARBA00022840"/>
    </source>
</evidence>
<protein>
    <submittedName>
        <fullName evidence="11">ABC-type bacteriocin/lantibiotic exporter with double-glycine peptidase domain</fullName>
    </submittedName>
    <submittedName>
        <fullName evidence="10">HlyB/MsbA family ABC transporter</fullName>
    </submittedName>
</protein>
<evidence type="ECO:0000313" key="12">
    <source>
        <dbReference type="Proteomes" id="UP000029644"/>
    </source>
</evidence>
<evidence type="ECO:0000256" key="5">
    <source>
        <dbReference type="ARBA" id="ARBA00022989"/>
    </source>
</evidence>
<dbReference type="PANTHER" id="PTHR43394:SF4">
    <property type="entry name" value="TOXIN SECRETION ABC TRANSPORTER ATP-BINDING PROTEIN"/>
    <property type="match status" value="1"/>
</dbReference>
<dbReference type="SMART" id="SM00382">
    <property type="entry name" value="AAA"/>
    <property type="match status" value="1"/>
</dbReference>
<dbReference type="InterPro" id="IPR039421">
    <property type="entry name" value="Type_1_exporter"/>
</dbReference>
<evidence type="ECO:0000313" key="10">
    <source>
        <dbReference type="EMBL" id="GAL61739.1"/>
    </source>
</evidence>
<dbReference type="EMBL" id="BBNQ01000003">
    <property type="protein sequence ID" value="GAL61739.1"/>
    <property type="molecule type" value="Genomic_DNA"/>
</dbReference>
<dbReference type="RefSeq" id="WP_042503612.1">
    <property type="nucleotide sequence ID" value="NZ_BBNQ01000003.1"/>
</dbReference>
<evidence type="ECO:0000256" key="2">
    <source>
        <dbReference type="ARBA" id="ARBA00022692"/>
    </source>
</evidence>
<feature type="transmembrane region" description="Helical" evidence="7">
    <location>
        <begin position="161"/>
        <end position="181"/>
    </location>
</feature>
<evidence type="ECO:0000313" key="13">
    <source>
        <dbReference type="Proteomes" id="UP000294824"/>
    </source>
</evidence>
<dbReference type="Gene3D" id="1.20.1560.10">
    <property type="entry name" value="ABC transporter type 1, transmembrane domain"/>
    <property type="match status" value="1"/>
</dbReference>
<dbReference type="Pfam" id="PF00664">
    <property type="entry name" value="ABC_membrane"/>
    <property type="match status" value="1"/>
</dbReference>
<dbReference type="Pfam" id="PF00005">
    <property type="entry name" value="ABC_tran"/>
    <property type="match status" value="1"/>
</dbReference>
<evidence type="ECO:0000259" key="8">
    <source>
        <dbReference type="PROSITE" id="PS50893"/>
    </source>
</evidence>
<dbReference type="GO" id="GO:0015421">
    <property type="term" value="F:ABC-type oligopeptide transporter activity"/>
    <property type="evidence" value="ECO:0007669"/>
    <property type="project" value="TreeGrafter"/>
</dbReference>
<reference evidence="11 13" key="2">
    <citation type="submission" date="2019-03" db="EMBL/GenBank/DDBJ databases">
        <title>Genomic Encyclopedia of Type Strains, Phase III (KMG-III): the genomes of soil and plant-associated and newly described type strains.</title>
        <authorList>
            <person name="Whitman W."/>
        </authorList>
    </citation>
    <scope>NUCLEOTIDE SEQUENCE [LARGE SCALE GENOMIC DNA]</scope>
    <source>
        <strain evidence="11 13">CECT 8301</strain>
    </source>
</reference>
<comment type="subcellular location">
    <subcellularLocation>
        <location evidence="1">Cell membrane</location>
        <topology evidence="1">Multi-pass membrane protein</topology>
    </subcellularLocation>
</comment>
<evidence type="ECO:0000256" key="7">
    <source>
        <dbReference type="SAM" id="Phobius"/>
    </source>
</evidence>
<dbReference type="SUPFAM" id="SSF90123">
    <property type="entry name" value="ABC transporter transmembrane region"/>
    <property type="match status" value="1"/>
</dbReference>
<feature type="domain" description="ABC transporter" evidence="8">
    <location>
        <begin position="337"/>
        <end position="554"/>
    </location>
</feature>
<dbReference type="PROSITE" id="PS00675">
    <property type="entry name" value="SIGMA54_INTERACT_1"/>
    <property type="match status" value="1"/>
</dbReference>
<dbReference type="InterPro" id="IPR003593">
    <property type="entry name" value="AAA+_ATPase"/>
</dbReference>
<dbReference type="InterPro" id="IPR011527">
    <property type="entry name" value="ABC1_TM_dom"/>
</dbReference>
<organism evidence="10 12">
    <name type="scientific">Algibacter lectus</name>
    <dbReference type="NCBI Taxonomy" id="221126"/>
    <lineage>
        <taxon>Bacteria</taxon>
        <taxon>Pseudomonadati</taxon>
        <taxon>Bacteroidota</taxon>
        <taxon>Flavobacteriia</taxon>
        <taxon>Flavobacteriales</taxon>
        <taxon>Flavobacteriaceae</taxon>
        <taxon>Algibacter</taxon>
    </lineage>
</organism>
<keyword evidence="5 7" id="KW-1133">Transmembrane helix</keyword>
<evidence type="ECO:0000313" key="11">
    <source>
        <dbReference type="EMBL" id="TDY63798.1"/>
    </source>
</evidence>
<dbReference type="Proteomes" id="UP000294824">
    <property type="component" value="Unassembled WGS sequence"/>
</dbReference>
<keyword evidence="13" id="KW-1185">Reference proteome</keyword>
<dbReference type="OrthoDB" id="311344at2"/>
<dbReference type="GO" id="GO:0005886">
    <property type="term" value="C:plasma membrane"/>
    <property type="evidence" value="ECO:0007669"/>
    <property type="project" value="UniProtKB-SubCell"/>
</dbReference>
<evidence type="ECO:0000256" key="6">
    <source>
        <dbReference type="ARBA" id="ARBA00023136"/>
    </source>
</evidence>
<reference evidence="10 12" key="1">
    <citation type="journal article" date="2014" name="Genome Announc.">
        <title>Draft Genome Sequences of Marine Flavobacterium Algibacter lectus Strains SS8 and NR4.</title>
        <authorList>
            <person name="Takatani N."/>
            <person name="Nakanishi M."/>
            <person name="Meirelles P."/>
            <person name="Mino S."/>
            <person name="Suda W."/>
            <person name="Oshima K."/>
            <person name="Hattori M."/>
            <person name="Ohkuma M."/>
            <person name="Hosokawa M."/>
            <person name="Miyashita K."/>
            <person name="Thompson F.L."/>
            <person name="Niwa A."/>
            <person name="Sawabe T."/>
            <person name="Sawabe T."/>
        </authorList>
    </citation>
    <scope>NUCLEOTIDE SEQUENCE [LARGE SCALE GENOMIC DNA]</scope>
    <source>
        <strain evidence="10 12">JCM 19300</strain>
    </source>
</reference>
<proteinExistence type="predicted"/>
<dbReference type="InterPro" id="IPR036640">
    <property type="entry name" value="ABC1_TM_sf"/>
</dbReference>
<accession>A0A090VED8</accession>
<dbReference type="GO" id="GO:0005524">
    <property type="term" value="F:ATP binding"/>
    <property type="evidence" value="ECO:0007669"/>
    <property type="project" value="UniProtKB-KW"/>
</dbReference>
<feature type="transmembrane region" description="Helical" evidence="7">
    <location>
        <begin position="242"/>
        <end position="270"/>
    </location>
</feature>
<keyword evidence="6 7" id="KW-0472">Membrane</keyword>
<dbReference type="GO" id="GO:0016887">
    <property type="term" value="F:ATP hydrolysis activity"/>
    <property type="evidence" value="ECO:0007669"/>
    <property type="project" value="InterPro"/>
</dbReference>
<dbReference type="Proteomes" id="UP000029644">
    <property type="component" value="Unassembled WGS sequence"/>
</dbReference>
<dbReference type="InterPro" id="IPR027417">
    <property type="entry name" value="P-loop_NTPase"/>
</dbReference>
<dbReference type="InterPro" id="IPR025662">
    <property type="entry name" value="Sigma_54_int_dom_ATP-bd_1"/>
</dbReference>
<keyword evidence="3" id="KW-0547">Nucleotide-binding</keyword>
<gene>
    <name evidence="11" type="ORF">DFQ06_0692</name>
    <name evidence="10" type="ORF">JCM19300_1562</name>
</gene>
<accession>A0A4R8MFJ8</accession>
<feature type="domain" description="ABC transmembrane type-1" evidence="9">
    <location>
        <begin position="30"/>
        <end position="305"/>
    </location>
</feature>
<dbReference type="EMBL" id="SORL01000007">
    <property type="protein sequence ID" value="TDY63798.1"/>
    <property type="molecule type" value="Genomic_DNA"/>
</dbReference>
<evidence type="ECO:0000256" key="1">
    <source>
        <dbReference type="ARBA" id="ARBA00004651"/>
    </source>
</evidence>
<dbReference type="PROSITE" id="PS50893">
    <property type="entry name" value="ABC_TRANSPORTER_2"/>
    <property type="match status" value="1"/>
</dbReference>
<dbReference type="AlphaFoldDB" id="A0A090VED8"/>
<keyword evidence="4" id="KW-0067">ATP-binding</keyword>
<dbReference type="PROSITE" id="PS50929">
    <property type="entry name" value="ABC_TM1F"/>
    <property type="match status" value="1"/>
</dbReference>
<sequence>MDNTTLSPWKRFIGLLRLERKDIYQIAYYAVFDGLVALSLPLGIQAIINLLQGAQISTSWVVLVMLVTSGVAFSGVLKLMQMRIIETIQQRIFTRASIELSYRFPKIKMRELRQYYLPELANRFFDTLTIQKGLSKILVDIPSALLQIIFALLLLSFYHPFFIIFGLLLLVLIYVVFKYTARRGLETSLKESKAKYKVAHWLQEISRTVISFKLSGKTSLAIDKSDDLVAGYLDSREKHFKVLVLQFIQLIGFKVLVTLGLLLIGGFLVLDQRMNIGQFVAAEIIIILIINSVEKLIRGLESFYDVLTSIEKLGQVVDMSLEAQKGEAVKKDADLTIEFQNVSYQVEDRYKPILSDVSFTIAPKDKILIKGESGSGKSSLLQLIAGLISPSSGYVYVNNLSLQSLVKNEYRSNLGLSLSEESPFEGTLRENITFGNKDISDDTIYQVLERLNLTSFLQQQTKGLNTILKPEGKQMAYTISKKIILARALVKQPKLLILENPLDHFDQDEAKILIDLLASPKCPWSLVVVSNNGFWEEKCNKQIVLKNGVIINKQ</sequence>
<keyword evidence="2 7" id="KW-0812">Transmembrane</keyword>
<feature type="transmembrane region" description="Helical" evidence="7">
    <location>
        <begin position="26"/>
        <end position="48"/>
    </location>
</feature>
<comment type="caution">
    <text evidence="10">The sequence shown here is derived from an EMBL/GenBank/DDBJ whole genome shotgun (WGS) entry which is preliminary data.</text>
</comment>
<dbReference type="Gene3D" id="3.40.50.300">
    <property type="entry name" value="P-loop containing nucleotide triphosphate hydrolases"/>
    <property type="match status" value="1"/>
</dbReference>
<evidence type="ECO:0000256" key="3">
    <source>
        <dbReference type="ARBA" id="ARBA00022741"/>
    </source>
</evidence>
<name>A0A090VED8_9FLAO</name>
<feature type="transmembrane region" description="Helical" evidence="7">
    <location>
        <begin position="137"/>
        <end position="155"/>
    </location>
</feature>
<feature type="transmembrane region" description="Helical" evidence="7">
    <location>
        <begin position="60"/>
        <end position="80"/>
    </location>
</feature>